<name>A0A2P2MHE8_RHIMU</name>
<dbReference type="GO" id="GO:0016301">
    <property type="term" value="F:kinase activity"/>
    <property type="evidence" value="ECO:0007669"/>
    <property type="project" value="UniProtKB-KW"/>
</dbReference>
<keyword evidence="2" id="KW-0418">Kinase</keyword>
<keyword evidence="1" id="KW-0732">Signal</keyword>
<keyword evidence="2" id="KW-0808">Transferase</keyword>
<feature type="chain" id="PRO_5015149168" evidence="1">
    <location>
        <begin position="20"/>
        <end position="66"/>
    </location>
</feature>
<proteinExistence type="predicted"/>
<sequence length="66" mass="7525">MSSILQAIFLPLLCTACLALHLMLGHYNIWTLFCLCNHCSPVSLPYCHPFPFSSLFPLYVSDPFLY</sequence>
<reference evidence="2" key="1">
    <citation type="submission" date="2018-02" db="EMBL/GenBank/DDBJ databases">
        <title>Rhizophora mucronata_Transcriptome.</title>
        <authorList>
            <person name="Meera S.P."/>
            <person name="Sreeshan A."/>
            <person name="Augustine A."/>
        </authorList>
    </citation>
    <scope>NUCLEOTIDE SEQUENCE</scope>
    <source>
        <tissue evidence="2">Leaf</tissue>
    </source>
</reference>
<evidence type="ECO:0000313" key="2">
    <source>
        <dbReference type="EMBL" id="MBX29656.1"/>
    </source>
</evidence>
<evidence type="ECO:0000256" key="1">
    <source>
        <dbReference type="SAM" id="SignalP"/>
    </source>
</evidence>
<dbReference type="EMBL" id="GGEC01049172">
    <property type="protein sequence ID" value="MBX29656.1"/>
    <property type="molecule type" value="Transcribed_RNA"/>
</dbReference>
<protein>
    <submittedName>
        <fullName evidence="2">3-phosphoinositide-dependent protein kinase 2-like</fullName>
    </submittedName>
</protein>
<organism evidence="2">
    <name type="scientific">Rhizophora mucronata</name>
    <name type="common">Asiatic mangrove</name>
    <dbReference type="NCBI Taxonomy" id="61149"/>
    <lineage>
        <taxon>Eukaryota</taxon>
        <taxon>Viridiplantae</taxon>
        <taxon>Streptophyta</taxon>
        <taxon>Embryophyta</taxon>
        <taxon>Tracheophyta</taxon>
        <taxon>Spermatophyta</taxon>
        <taxon>Magnoliopsida</taxon>
        <taxon>eudicotyledons</taxon>
        <taxon>Gunneridae</taxon>
        <taxon>Pentapetalae</taxon>
        <taxon>rosids</taxon>
        <taxon>fabids</taxon>
        <taxon>Malpighiales</taxon>
        <taxon>Rhizophoraceae</taxon>
        <taxon>Rhizophora</taxon>
    </lineage>
</organism>
<feature type="signal peptide" evidence="1">
    <location>
        <begin position="1"/>
        <end position="19"/>
    </location>
</feature>
<accession>A0A2P2MHE8</accession>
<dbReference type="AlphaFoldDB" id="A0A2P2MHE8"/>